<keyword evidence="1" id="KW-0732">Signal</keyword>
<evidence type="ECO:0008006" key="4">
    <source>
        <dbReference type="Google" id="ProtNLM"/>
    </source>
</evidence>
<evidence type="ECO:0000256" key="1">
    <source>
        <dbReference type="SAM" id="SignalP"/>
    </source>
</evidence>
<accession>A0ABW7FB94</accession>
<gene>
    <name evidence="2" type="ORF">ACG00Y_22235</name>
</gene>
<feature type="chain" id="PRO_5047149189" description="TonB C-terminal domain-containing protein" evidence="1">
    <location>
        <begin position="20"/>
        <end position="117"/>
    </location>
</feature>
<evidence type="ECO:0000313" key="3">
    <source>
        <dbReference type="Proteomes" id="UP001606210"/>
    </source>
</evidence>
<reference evidence="2 3" key="1">
    <citation type="submission" date="2024-08" db="EMBL/GenBank/DDBJ databases">
        <authorList>
            <person name="Lu H."/>
        </authorList>
    </citation>
    <scope>NUCLEOTIDE SEQUENCE [LARGE SCALE GENOMIC DNA]</scope>
    <source>
        <strain evidence="2 3">LYH14W</strain>
    </source>
</reference>
<organism evidence="2 3">
    <name type="scientific">Pelomonas parva</name>
    <dbReference type="NCBI Taxonomy" id="3299032"/>
    <lineage>
        <taxon>Bacteria</taxon>
        <taxon>Pseudomonadati</taxon>
        <taxon>Pseudomonadota</taxon>
        <taxon>Betaproteobacteria</taxon>
        <taxon>Burkholderiales</taxon>
        <taxon>Sphaerotilaceae</taxon>
        <taxon>Roseateles</taxon>
    </lineage>
</organism>
<proteinExistence type="predicted"/>
<dbReference type="RefSeq" id="WP_394482696.1">
    <property type="nucleotide sequence ID" value="NZ_JBIGHV010000009.1"/>
</dbReference>
<feature type="signal peptide" evidence="1">
    <location>
        <begin position="1"/>
        <end position="19"/>
    </location>
</feature>
<dbReference type="EMBL" id="JBIGHV010000009">
    <property type="protein sequence ID" value="MFG6432653.1"/>
    <property type="molecule type" value="Genomic_DNA"/>
</dbReference>
<name>A0ABW7FB94_9BURK</name>
<sequence length="117" mass="12606">MKDVLTGLAALLLAMSAQAQEAAPICKVPQPKVSNVEWRGHAAYQAKAQVKDGRIVGMVEITSLKGGVDRRAQRRLTQAIDAALRRASCQPGEHVFEQRFDFDLPVSPAAPAASQAR</sequence>
<evidence type="ECO:0000313" key="2">
    <source>
        <dbReference type="EMBL" id="MFG6432653.1"/>
    </source>
</evidence>
<keyword evidence="3" id="KW-1185">Reference proteome</keyword>
<comment type="caution">
    <text evidence="2">The sequence shown here is derived from an EMBL/GenBank/DDBJ whole genome shotgun (WGS) entry which is preliminary data.</text>
</comment>
<dbReference type="Proteomes" id="UP001606210">
    <property type="component" value="Unassembled WGS sequence"/>
</dbReference>
<protein>
    <recommendedName>
        <fullName evidence="4">TonB C-terminal domain-containing protein</fullName>
    </recommendedName>
</protein>